<sequence length="280" mass="30021">MDRPSTRDASPGARRYQSVIVTVGPICRAHAVAAEWNRANREAGGGRRVKAYELALDHIEEGILSGRYEVGSILPPERELATQLGIGRSSVREAIRALESQGVLDSAVGAGPASGTRVTSDQSRALTRLLKLHVSLGKYPVDDVVEARVSLERGSAALASTHATADALARLAEVVEAMEAAESIAEFSPLDTGFHVLIAEVSENTLISDLTRAVREALLQPIARASARMADWPGFRDGLNEQHRRIFAAIQAGDPDAAADLMEHHIRHAYSILPMNGAMP</sequence>
<evidence type="ECO:0000259" key="4">
    <source>
        <dbReference type="PROSITE" id="PS50949"/>
    </source>
</evidence>
<dbReference type="SMART" id="SM00345">
    <property type="entry name" value="HTH_GNTR"/>
    <property type="match status" value="1"/>
</dbReference>
<keyword evidence="1" id="KW-0805">Transcription regulation</keyword>
<dbReference type="SMART" id="SM00895">
    <property type="entry name" value="FCD"/>
    <property type="match status" value="1"/>
</dbReference>
<dbReference type="PANTHER" id="PTHR43537:SF5">
    <property type="entry name" value="UXU OPERON TRANSCRIPTIONAL REGULATOR"/>
    <property type="match status" value="1"/>
</dbReference>
<dbReference type="Proteomes" id="UP000292373">
    <property type="component" value="Unassembled WGS sequence"/>
</dbReference>
<dbReference type="InterPro" id="IPR011711">
    <property type="entry name" value="GntR_C"/>
</dbReference>
<evidence type="ECO:0000256" key="1">
    <source>
        <dbReference type="ARBA" id="ARBA00023015"/>
    </source>
</evidence>
<dbReference type="InterPro" id="IPR036388">
    <property type="entry name" value="WH-like_DNA-bd_sf"/>
</dbReference>
<dbReference type="InterPro" id="IPR008920">
    <property type="entry name" value="TF_FadR/GntR_C"/>
</dbReference>
<organism evidence="5 6">
    <name type="scientific">Propioniciclava sinopodophylli</name>
    <dbReference type="NCBI Taxonomy" id="1837344"/>
    <lineage>
        <taxon>Bacteria</taxon>
        <taxon>Bacillati</taxon>
        <taxon>Actinomycetota</taxon>
        <taxon>Actinomycetes</taxon>
        <taxon>Propionibacteriales</taxon>
        <taxon>Propionibacteriaceae</taxon>
        <taxon>Propioniciclava</taxon>
    </lineage>
</organism>
<feature type="domain" description="HTH gntR-type" evidence="4">
    <location>
        <begin position="49"/>
        <end position="121"/>
    </location>
</feature>
<evidence type="ECO:0000256" key="3">
    <source>
        <dbReference type="ARBA" id="ARBA00023163"/>
    </source>
</evidence>
<dbReference type="Gene3D" id="1.10.10.10">
    <property type="entry name" value="Winged helix-like DNA-binding domain superfamily/Winged helix DNA-binding domain"/>
    <property type="match status" value="1"/>
</dbReference>
<accession>A0A4V2JSM5</accession>
<proteinExistence type="predicted"/>
<dbReference type="CDD" id="cd07377">
    <property type="entry name" value="WHTH_GntR"/>
    <property type="match status" value="1"/>
</dbReference>
<keyword evidence="6" id="KW-1185">Reference proteome</keyword>
<name>A0A4V2JSM5_9ACTN</name>
<dbReference type="Pfam" id="PF07729">
    <property type="entry name" value="FCD"/>
    <property type="match status" value="1"/>
</dbReference>
<dbReference type="OrthoDB" id="3172099at2"/>
<comment type="caution">
    <text evidence="5">The sequence shown here is derived from an EMBL/GenBank/DDBJ whole genome shotgun (WGS) entry which is preliminary data.</text>
</comment>
<keyword evidence="3" id="KW-0804">Transcription</keyword>
<evidence type="ECO:0000313" key="5">
    <source>
        <dbReference type="EMBL" id="TBT86538.1"/>
    </source>
</evidence>
<dbReference type="Gene3D" id="1.20.120.530">
    <property type="entry name" value="GntR ligand-binding domain-like"/>
    <property type="match status" value="1"/>
</dbReference>
<protein>
    <submittedName>
        <fullName evidence="5">FadR family transcriptional regulator</fullName>
    </submittedName>
</protein>
<dbReference type="SUPFAM" id="SSF46785">
    <property type="entry name" value="Winged helix' DNA-binding domain"/>
    <property type="match status" value="1"/>
</dbReference>
<dbReference type="PRINTS" id="PR00035">
    <property type="entry name" value="HTHGNTR"/>
</dbReference>
<dbReference type="EMBL" id="SDMQ01000003">
    <property type="protein sequence ID" value="TBT86538.1"/>
    <property type="molecule type" value="Genomic_DNA"/>
</dbReference>
<keyword evidence="2" id="KW-0238">DNA-binding</keyword>
<dbReference type="InterPro" id="IPR036390">
    <property type="entry name" value="WH_DNA-bd_sf"/>
</dbReference>
<dbReference type="InterPro" id="IPR000524">
    <property type="entry name" value="Tscrpt_reg_HTH_GntR"/>
</dbReference>
<dbReference type="GO" id="GO:0003677">
    <property type="term" value="F:DNA binding"/>
    <property type="evidence" value="ECO:0007669"/>
    <property type="project" value="UniProtKB-KW"/>
</dbReference>
<dbReference type="SUPFAM" id="SSF48008">
    <property type="entry name" value="GntR ligand-binding domain-like"/>
    <property type="match status" value="1"/>
</dbReference>
<gene>
    <name evidence="5" type="ORF">ET989_04270</name>
</gene>
<evidence type="ECO:0000256" key="2">
    <source>
        <dbReference type="ARBA" id="ARBA00023125"/>
    </source>
</evidence>
<dbReference type="AlphaFoldDB" id="A0A4V2JSM5"/>
<dbReference type="PANTHER" id="PTHR43537">
    <property type="entry name" value="TRANSCRIPTIONAL REGULATOR, GNTR FAMILY"/>
    <property type="match status" value="1"/>
</dbReference>
<evidence type="ECO:0000313" key="6">
    <source>
        <dbReference type="Proteomes" id="UP000292373"/>
    </source>
</evidence>
<dbReference type="GO" id="GO:0003700">
    <property type="term" value="F:DNA-binding transcription factor activity"/>
    <property type="evidence" value="ECO:0007669"/>
    <property type="project" value="InterPro"/>
</dbReference>
<reference evidence="5 6" key="1">
    <citation type="submission" date="2019-01" db="EMBL/GenBank/DDBJ databases">
        <title>Lactibacter flavus gen. nov., sp. nov., a novel bacterium of the family Propionibacteriaceae isolated from raw milk and dairy products.</title>
        <authorList>
            <person name="Huptas C."/>
            <person name="Wenning M."/>
            <person name="Breitenwieser F."/>
            <person name="Doll E."/>
            <person name="Von Neubeck M."/>
            <person name="Busse H.-J."/>
            <person name="Scherer S."/>
        </authorList>
    </citation>
    <scope>NUCLEOTIDE SEQUENCE [LARGE SCALE GENOMIC DNA]</scope>
    <source>
        <strain evidence="5 6">KCTC 33808</strain>
    </source>
</reference>
<dbReference type="Pfam" id="PF00392">
    <property type="entry name" value="GntR"/>
    <property type="match status" value="1"/>
</dbReference>
<dbReference type="PROSITE" id="PS50949">
    <property type="entry name" value="HTH_GNTR"/>
    <property type="match status" value="1"/>
</dbReference>